<dbReference type="EMBL" id="JAFFZE010000027">
    <property type="protein sequence ID" value="MCT2587704.1"/>
    <property type="molecule type" value="Genomic_DNA"/>
</dbReference>
<dbReference type="InterPro" id="IPR051312">
    <property type="entry name" value="Diverse_Substr_Oxidored"/>
</dbReference>
<gene>
    <name evidence="5" type="ORF">JT362_31755</name>
</gene>
<reference evidence="5 6" key="1">
    <citation type="submission" date="2021-02" db="EMBL/GenBank/DDBJ databases">
        <title>Actinophytocola xerophila sp. nov., isolated from soil of cotton cropping field.</title>
        <authorList>
            <person name="Huang R."/>
            <person name="Chen X."/>
            <person name="Ge X."/>
            <person name="Liu W."/>
        </authorList>
    </citation>
    <scope>NUCLEOTIDE SEQUENCE [LARGE SCALE GENOMIC DNA]</scope>
    <source>
        <strain evidence="5 6">S1-96</strain>
    </source>
</reference>
<dbReference type="InterPro" id="IPR002346">
    <property type="entry name" value="Mopterin_DH_FAD-bd"/>
</dbReference>
<dbReference type="SMART" id="SM01092">
    <property type="entry name" value="CO_deh_flav_C"/>
    <property type="match status" value="1"/>
</dbReference>
<proteinExistence type="predicted"/>
<dbReference type="InterPro" id="IPR036683">
    <property type="entry name" value="CO_DH_flav_C_dom_sf"/>
</dbReference>
<name>A0ABT2JJK7_9PSEU</name>
<dbReference type="RefSeq" id="WP_260195614.1">
    <property type="nucleotide sequence ID" value="NZ_JAFFZE010000027.1"/>
</dbReference>
<dbReference type="Gene3D" id="3.30.43.10">
    <property type="entry name" value="Uridine Diphospho-n-acetylenolpyruvylglucosamine Reductase, domain 2"/>
    <property type="match status" value="1"/>
</dbReference>
<dbReference type="Pfam" id="PF00941">
    <property type="entry name" value="FAD_binding_5"/>
    <property type="match status" value="1"/>
</dbReference>
<keyword evidence="2" id="KW-0274">FAD</keyword>
<dbReference type="PANTHER" id="PTHR42659:SF2">
    <property type="entry name" value="XANTHINE DEHYDROGENASE SUBUNIT C-RELATED"/>
    <property type="match status" value="1"/>
</dbReference>
<accession>A0ABT2JJK7</accession>
<sequence length="275" mass="28994">MPRLHRPTSLAEAARLLSTLDNPMVYGGGTAIQILVKQGILFADNFVDLAGVPGLRDVSVDAGGVTVGPMVTVRRMETDPEVRQVVPLASAAYRQVANPRVRNTASVGGNIAHGDYRLDPPTALLVLGATVRATSVRGTRDIPIREFFVDFQVTALEPDELVSGIRIPAQPAGASRFEKNSSLGENDWPCASASVLVAAGRVQIGLGAVAPTPRYVTFDAAGLDDQGAVDAALAAIEPALDPIPDVRGGVAYKRRLARVTVEDAVRGAWKDLQDA</sequence>
<dbReference type="InterPro" id="IPR016169">
    <property type="entry name" value="FAD-bd_PCMH_sub2"/>
</dbReference>
<evidence type="ECO:0000259" key="4">
    <source>
        <dbReference type="PROSITE" id="PS51387"/>
    </source>
</evidence>
<dbReference type="InterPro" id="IPR005107">
    <property type="entry name" value="CO_DH_flav_C"/>
</dbReference>
<evidence type="ECO:0000313" key="5">
    <source>
        <dbReference type="EMBL" id="MCT2587704.1"/>
    </source>
</evidence>
<dbReference type="PROSITE" id="PS51387">
    <property type="entry name" value="FAD_PCMH"/>
    <property type="match status" value="1"/>
</dbReference>
<feature type="domain" description="FAD-binding PCMH-type" evidence="4">
    <location>
        <begin position="1"/>
        <end position="172"/>
    </location>
</feature>
<protein>
    <submittedName>
        <fullName evidence="5">FAD binding domain-containing protein</fullName>
    </submittedName>
</protein>
<evidence type="ECO:0000256" key="3">
    <source>
        <dbReference type="ARBA" id="ARBA00023002"/>
    </source>
</evidence>
<dbReference type="InterPro" id="IPR036318">
    <property type="entry name" value="FAD-bd_PCMH-like_sf"/>
</dbReference>
<dbReference type="InterPro" id="IPR016167">
    <property type="entry name" value="FAD-bd_PCMH_sub1"/>
</dbReference>
<organism evidence="5 6">
    <name type="scientific">Actinophytocola gossypii</name>
    <dbReference type="NCBI Taxonomy" id="2812003"/>
    <lineage>
        <taxon>Bacteria</taxon>
        <taxon>Bacillati</taxon>
        <taxon>Actinomycetota</taxon>
        <taxon>Actinomycetes</taxon>
        <taxon>Pseudonocardiales</taxon>
        <taxon>Pseudonocardiaceae</taxon>
    </lineage>
</organism>
<dbReference type="SUPFAM" id="SSF56176">
    <property type="entry name" value="FAD-binding/transporter-associated domain-like"/>
    <property type="match status" value="1"/>
</dbReference>
<dbReference type="Gene3D" id="3.30.390.50">
    <property type="entry name" value="CO dehydrogenase flavoprotein, C-terminal domain"/>
    <property type="match status" value="1"/>
</dbReference>
<dbReference type="Gene3D" id="3.30.465.10">
    <property type="match status" value="1"/>
</dbReference>
<dbReference type="SUPFAM" id="SSF55447">
    <property type="entry name" value="CO dehydrogenase flavoprotein C-terminal domain-like"/>
    <property type="match status" value="1"/>
</dbReference>
<dbReference type="InterPro" id="IPR016166">
    <property type="entry name" value="FAD-bd_PCMH"/>
</dbReference>
<dbReference type="PANTHER" id="PTHR42659">
    <property type="entry name" value="XANTHINE DEHYDROGENASE SUBUNIT C-RELATED"/>
    <property type="match status" value="1"/>
</dbReference>
<keyword evidence="6" id="KW-1185">Reference proteome</keyword>
<keyword evidence="3" id="KW-0560">Oxidoreductase</keyword>
<comment type="caution">
    <text evidence="5">The sequence shown here is derived from an EMBL/GenBank/DDBJ whole genome shotgun (WGS) entry which is preliminary data.</text>
</comment>
<keyword evidence="1" id="KW-0285">Flavoprotein</keyword>
<evidence type="ECO:0000313" key="6">
    <source>
        <dbReference type="Proteomes" id="UP001156441"/>
    </source>
</evidence>
<evidence type="ECO:0000256" key="2">
    <source>
        <dbReference type="ARBA" id="ARBA00022827"/>
    </source>
</evidence>
<evidence type="ECO:0000256" key="1">
    <source>
        <dbReference type="ARBA" id="ARBA00022630"/>
    </source>
</evidence>
<dbReference type="Proteomes" id="UP001156441">
    <property type="component" value="Unassembled WGS sequence"/>
</dbReference>